<protein>
    <submittedName>
        <fullName evidence="2">Uncharacterized protein</fullName>
    </submittedName>
</protein>
<dbReference type="EMBL" id="MAYW01000022">
    <property type="protein sequence ID" value="ODS33647.1"/>
    <property type="molecule type" value="Genomic_DNA"/>
</dbReference>
<organism evidence="2 3">
    <name type="scientific">Candidatus Scalindua rubra</name>
    <dbReference type="NCBI Taxonomy" id="1872076"/>
    <lineage>
        <taxon>Bacteria</taxon>
        <taxon>Pseudomonadati</taxon>
        <taxon>Planctomycetota</taxon>
        <taxon>Candidatus Brocadiia</taxon>
        <taxon>Candidatus Brocadiales</taxon>
        <taxon>Candidatus Scalinduaceae</taxon>
        <taxon>Candidatus Scalindua</taxon>
    </lineage>
</organism>
<sequence length="105" mass="11848">MFKKRYLYIITMFVFLFLGSLLHFSDVNAGKKKIFVCYYCKDCECNFEADKFGKCVCGEPLLPSDRRPAETSKYVCGCGDECDCGSKSDKEGNCVCDKPMKEAEG</sequence>
<evidence type="ECO:0000313" key="3">
    <source>
        <dbReference type="Proteomes" id="UP000094056"/>
    </source>
</evidence>
<accession>A0A1E3XDC8</accession>
<proteinExistence type="predicted"/>
<name>A0A1E3XDC8_9BACT</name>
<keyword evidence="1" id="KW-1133">Transmembrane helix</keyword>
<dbReference type="Proteomes" id="UP000094056">
    <property type="component" value="Unassembled WGS sequence"/>
</dbReference>
<feature type="transmembrane region" description="Helical" evidence="1">
    <location>
        <begin position="6"/>
        <end position="24"/>
    </location>
</feature>
<keyword evidence="1" id="KW-0472">Membrane</keyword>
<evidence type="ECO:0000256" key="1">
    <source>
        <dbReference type="SAM" id="Phobius"/>
    </source>
</evidence>
<reference evidence="2 3" key="1">
    <citation type="submission" date="2016-07" db="EMBL/GenBank/DDBJ databases">
        <title>Draft genome of Scalindua rubra, obtained from a brine-seawater interface in the Red Sea, sheds light on salt adaptation in anammox bacteria.</title>
        <authorList>
            <person name="Speth D.R."/>
            <person name="Lagkouvardos I."/>
            <person name="Wang Y."/>
            <person name="Qian P.-Y."/>
            <person name="Dutilh B.E."/>
            <person name="Jetten M.S."/>
        </authorList>
    </citation>
    <scope>NUCLEOTIDE SEQUENCE [LARGE SCALE GENOMIC DNA]</scope>
    <source>
        <strain evidence="2">BSI-1</strain>
    </source>
</reference>
<evidence type="ECO:0000313" key="2">
    <source>
        <dbReference type="EMBL" id="ODS33647.1"/>
    </source>
</evidence>
<dbReference type="AlphaFoldDB" id="A0A1E3XDC8"/>
<gene>
    <name evidence="2" type="ORF">SCARUB_01166</name>
</gene>
<comment type="caution">
    <text evidence="2">The sequence shown here is derived from an EMBL/GenBank/DDBJ whole genome shotgun (WGS) entry which is preliminary data.</text>
</comment>
<keyword evidence="1" id="KW-0812">Transmembrane</keyword>